<proteinExistence type="predicted"/>
<dbReference type="RefSeq" id="WP_144684913.1">
    <property type="nucleotide sequence ID" value="NZ_VLLC01000013.1"/>
</dbReference>
<evidence type="ECO:0000256" key="1">
    <source>
        <dbReference type="SAM" id="MobiDB-lite"/>
    </source>
</evidence>
<dbReference type="SMART" id="SM00471">
    <property type="entry name" value="HDc"/>
    <property type="match status" value="1"/>
</dbReference>
<dbReference type="OrthoDB" id="9806952at2"/>
<feature type="region of interest" description="Disordered" evidence="1">
    <location>
        <begin position="755"/>
        <end position="796"/>
    </location>
</feature>
<dbReference type="Pfam" id="PF07698">
    <property type="entry name" value="7TM-7TMR_HD"/>
    <property type="match status" value="1"/>
</dbReference>
<keyword evidence="2" id="KW-1133">Transmembrane helix</keyword>
<dbReference type="InterPro" id="IPR011624">
    <property type="entry name" value="Metal-dep_PHydrolase_7TM_extra"/>
</dbReference>
<dbReference type="InterPro" id="IPR011621">
    <property type="entry name" value="Metal-dep_PHydrolase_7TM_intra"/>
</dbReference>
<evidence type="ECO:0000313" key="5">
    <source>
        <dbReference type="Proteomes" id="UP000318307"/>
    </source>
</evidence>
<feature type="domain" description="HD/PDEase" evidence="3">
    <location>
        <begin position="542"/>
        <end position="700"/>
    </location>
</feature>
<dbReference type="Gene3D" id="1.10.3210.10">
    <property type="entry name" value="Hypothetical protein af1432"/>
    <property type="match status" value="1"/>
</dbReference>
<dbReference type="Pfam" id="PF01966">
    <property type="entry name" value="HD"/>
    <property type="match status" value="1"/>
</dbReference>
<keyword evidence="5" id="KW-1185">Reference proteome</keyword>
<dbReference type="InterPro" id="IPR003607">
    <property type="entry name" value="HD/PDEase_dom"/>
</dbReference>
<feature type="compositionally biased region" description="Basic and acidic residues" evidence="1">
    <location>
        <begin position="767"/>
        <end position="790"/>
    </location>
</feature>
<name>A0A562RRF9_9BACT</name>
<protein>
    <recommendedName>
        <fullName evidence="3">HD/PDEase domain-containing protein</fullName>
    </recommendedName>
</protein>
<dbReference type="CDD" id="cd00077">
    <property type="entry name" value="HDc"/>
    <property type="match status" value="1"/>
</dbReference>
<feature type="transmembrane region" description="Helical" evidence="2">
    <location>
        <begin position="323"/>
        <end position="341"/>
    </location>
</feature>
<dbReference type="Proteomes" id="UP000318307">
    <property type="component" value="Unassembled WGS sequence"/>
</dbReference>
<dbReference type="Pfam" id="PF07697">
    <property type="entry name" value="7TMR-HDED"/>
    <property type="match status" value="1"/>
</dbReference>
<dbReference type="NCBIfam" id="TIGR00277">
    <property type="entry name" value="HDIG"/>
    <property type="match status" value="1"/>
</dbReference>
<feature type="transmembrane region" description="Helical" evidence="2">
    <location>
        <begin position="391"/>
        <end position="411"/>
    </location>
</feature>
<organism evidence="4 5">
    <name type="scientific">Desulfobotulus alkaliphilus</name>
    <dbReference type="NCBI Taxonomy" id="622671"/>
    <lineage>
        <taxon>Bacteria</taxon>
        <taxon>Pseudomonadati</taxon>
        <taxon>Thermodesulfobacteriota</taxon>
        <taxon>Desulfobacteria</taxon>
        <taxon>Desulfobacterales</taxon>
        <taxon>Desulfobacteraceae</taxon>
        <taxon>Desulfobotulus</taxon>
    </lineage>
</organism>
<evidence type="ECO:0000313" key="4">
    <source>
        <dbReference type="EMBL" id="TWI71671.1"/>
    </source>
</evidence>
<dbReference type="InterPro" id="IPR052722">
    <property type="entry name" value="PgpH_phosphodiesterase"/>
</dbReference>
<dbReference type="PANTHER" id="PTHR36442:SF1">
    <property type="entry name" value="CYCLIC-DI-AMP PHOSPHODIESTERASE PGPH"/>
    <property type="match status" value="1"/>
</dbReference>
<keyword evidence="2" id="KW-0472">Membrane</keyword>
<feature type="transmembrane region" description="Helical" evidence="2">
    <location>
        <begin position="461"/>
        <end position="478"/>
    </location>
</feature>
<evidence type="ECO:0000259" key="3">
    <source>
        <dbReference type="SMART" id="SM00471"/>
    </source>
</evidence>
<dbReference type="InterPro" id="IPR006674">
    <property type="entry name" value="HD_domain"/>
</dbReference>
<evidence type="ECO:0000256" key="2">
    <source>
        <dbReference type="SAM" id="Phobius"/>
    </source>
</evidence>
<feature type="transmembrane region" description="Helical" evidence="2">
    <location>
        <begin position="353"/>
        <end position="379"/>
    </location>
</feature>
<gene>
    <name evidence="4" type="ORF">LZ24_01944</name>
</gene>
<feature type="transmembrane region" description="Helical" evidence="2">
    <location>
        <begin position="423"/>
        <end position="449"/>
    </location>
</feature>
<feature type="transmembrane region" description="Helical" evidence="2">
    <location>
        <begin position="490"/>
        <end position="513"/>
    </location>
</feature>
<comment type="caution">
    <text evidence="4">The sequence shown here is derived from an EMBL/GenBank/DDBJ whole genome shotgun (WGS) entry which is preliminary data.</text>
</comment>
<accession>A0A562RRF9</accession>
<dbReference type="AlphaFoldDB" id="A0A562RRF9"/>
<dbReference type="PANTHER" id="PTHR36442">
    <property type="entry name" value="CYCLIC-DI-AMP PHOSPHODIESTERASE PGPH"/>
    <property type="match status" value="1"/>
</dbReference>
<reference evidence="4 5" key="1">
    <citation type="submission" date="2019-07" db="EMBL/GenBank/DDBJ databases">
        <title>Genome sequencing of 100 strains of the haloalkaliphilic chemolithoautotrophic sulfur-oxidizing bacterium Thioalkalivibrio.</title>
        <authorList>
            <person name="Muyzer G."/>
        </authorList>
    </citation>
    <scope>NUCLEOTIDE SEQUENCE [LARGE SCALE GENOMIC DNA]</scope>
    <source>
        <strain evidence="4 5">ASO4-4</strain>
    </source>
</reference>
<sequence>MTNLSQRKKAVARFLGTHNGVRLGMLSLIMASLALMLIPGMPSLYYNLEAGDVAPRSIKAPRDFIIENSEATETSRQLAAASVLTVYDLDATMGSRTISGVQSGFQEMRSILEEPLPLPVEGITPTPPENIRSQKIWAAKPRFENLLGIPVSDGAFRLLERENFSQGIEDKITEILRAIFENGVVANKNILLEDQDRGITLRTLDSEKETTETNLRRFYGPDQARTMVRIVGEPLLRGMHYNHINLIVDLSQRLIRPNITLNRSETQKRMQEATSLVKPVLYQIKAEEMLLREGERVTDLHKIKLDALASQIRTQDIFRSNSGSLLLSLFILLTGYCLCFRRPLSQTRNPNKNIFFLSTVLIAVLAMSKGFHILILPMISEAGTFATPAPLLMALPVAGAAMLVCLFFSMAQGLPFALIMGSLVAIILKADLPLAFFFILSGAMGAYWMQDCRERKVFVKAGWKLGLFQMALAMGLFLQMESFSPPLMAWTLIFAFTGGMLSGILTAGMAPLLEILFDYTTDIKLLELANPDQPLLRRLMLEAPGTYNHAMIVGTLAEAAASEIGANSLLARVGGYYHDIGKLSKPLYFIENQGGGKNSHDKLAPSMSALILITHVRDGISMAKKHKLGEAITDIIAQHHGRSLIKFFYEKAKAQKGEADNINADDYRYPGPRPQSREAAIVMMADVVEAASRTLENPTAARIQGLVQKMINNIFSDSQLDECDITLKDLHRIARSFNKILTGIYHHRIEYAESAAPGGQKKKHAHTDRQLPESDDAQRRDPDGKGDAHLKRLGIS</sequence>
<dbReference type="InterPro" id="IPR006675">
    <property type="entry name" value="HDIG_dom"/>
</dbReference>
<dbReference type="EMBL" id="VLLC01000013">
    <property type="protein sequence ID" value="TWI71671.1"/>
    <property type="molecule type" value="Genomic_DNA"/>
</dbReference>
<dbReference type="SUPFAM" id="SSF109604">
    <property type="entry name" value="HD-domain/PDEase-like"/>
    <property type="match status" value="1"/>
</dbReference>
<keyword evidence="2" id="KW-0812">Transmembrane</keyword>
<feature type="transmembrane region" description="Helical" evidence="2">
    <location>
        <begin position="21"/>
        <end position="41"/>
    </location>
</feature>